<keyword evidence="2" id="KW-1185">Reference proteome</keyword>
<accession>A0A9N9IVV3</accession>
<gene>
    <name evidence="1" type="ORF">FMOSSE_LOCUS16793</name>
</gene>
<name>A0A9N9IVV3_FUNMO</name>
<evidence type="ECO:0000313" key="1">
    <source>
        <dbReference type="EMBL" id="CAG8753821.1"/>
    </source>
</evidence>
<organism evidence="1 2">
    <name type="scientific">Funneliformis mosseae</name>
    <name type="common">Endomycorrhizal fungus</name>
    <name type="synonym">Glomus mosseae</name>
    <dbReference type="NCBI Taxonomy" id="27381"/>
    <lineage>
        <taxon>Eukaryota</taxon>
        <taxon>Fungi</taxon>
        <taxon>Fungi incertae sedis</taxon>
        <taxon>Mucoromycota</taxon>
        <taxon>Glomeromycotina</taxon>
        <taxon>Glomeromycetes</taxon>
        <taxon>Glomerales</taxon>
        <taxon>Glomeraceae</taxon>
        <taxon>Funneliformis</taxon>
    </lineage>
</organism>
<reference evidence="1" key="1">
    <citation type="submission" date="2021-06" db="EMBL/GenBank/DDBJ databases">
        <authorList>
            <person name="Kallberg Y."/>
            <person name="Tangrot J."/>
            <person name="Rosling A."/>
        </authorList>
    </citation>
    <scope>NUCLEOTIDE SEQUENCE</scope>
    <source>
        <strain evidence="1">87-6 pot B 2015</strain>
    </source>
</reference>
<dbReference type="AlphaFoldDB" id="A0A9N9IVV3"/>
<feature type="non-terminal residue" evidence="1">
    <location>
        <position position="1"/>
    </location>
</feature>
<comment type="caution">
    <text evidence="1">The sequence shown here is derived from an EMBL/GenBank/DDBJ whole genome shotgun (WGS) entry which is preliminary data.</text>
</comment>
<protein>
    <submittedName>
        <fullName evidence="1">8793_t:CDS:1</fullName>
    </submittedName>
</protein>
<dbReference type="Proteomes" id="UP000789375">
    <property type="component" value="Unassembled WGS sequence"/>
</dbReference>
<sequence>HINLFHQQDIETFHHIKKSEPYYLPYFQIVFLKGLLTRLLLPVHFNISYNKFHNYVVERYLINEDLEYLDDVQYYDLYDEELAIS</sequence>
<proteinExistence type="predicted"/>
<dbReference type="EMBL" id="CAJVPP010026480">
    <property type="protein sequence ID" value="CAG8753821.1"/>
    <property type="molecule type" value="Genomic_DNA"/>
</dbReference>
<evidence type="ECO:0000313" key="2">
    <source>
        <dbReference type="Proteomes" id="UP000789375"/>
    </source>
</evidence>